<feature type="region of interest" description="Disordered" evidence="1">
    <location>
        <begin position="48"/>
        <end position="68"/>
    </location>
</feature>
<dbReference type="EMBL" id="CP064749">
    <property type="protein sequence ID" value="QPC64995.1"/>
    <property type="molecule type" value="Genomic_DNA"/>
</dbReference>
<accession>A0A7S8DAU2</accession>
<proteinExistence type="predicted"/>
<evidence type="ECO:0000313" key="2">
    <source>
        <dbReference type="EMBL" id="QPC64995.1"/>
    </source>
</evidence>
<name>A0A7S8DAU2_FUSCU</name>
<sequence>MGEQWNPGTEQDKAGGAQGLVKYRDRVLKDELRQIEWSLAEQKILQTPVATGISHPGTRPGKTLLGLD</sequence>
<gene>
    <name evidence="2" type="ORF">HYE67_007226</name>
</gene>
<evidence type="ECO:0000313" key="3">
    <source>
        <dbReference type="Proteomes" id="UP000663297"/>
    </source>
</evidence>
<dbReference type="AlphaFoldDB" id="A0A7S8DAU2"/>
<organism evidence="2 3">
    <name type="scientific">Fusarium culmorum</name>
    <dbReference type="NCBI Taxonomy" id="5516"/>
    <lineage>
        <taxon>Eukaryota</taxon>
        <taxon>Fungi</taxon>
        <taxon>Dikarya</taxon>
        <taxon>Ascomycota</taxon>
        <taxon>Pezizomycotina</taxon>
        <taxon>Sordariomycetes</taxon>
        <taxon>Hypocreomycetidae</taxon>
        <taxon>Hypocreales</taxon>
        <taxon>Nectriaceae</taxon>
        <taxon>Fusarium</taxon>
    </lineage>
</organism>
<evidence type="ECO:0000256" key="1">
    <source>
        <dbReference type="SAM" id="MobiDB-lite"/>
    </source>
</evidence>
<reference evidence="2" key="1">
    <citation type="submission" date="2020-11" db="EMBL/GenBank/DDBJ databases">
        <title>The chromosome-scale genome resource for two endophytic Fusarium species: F. culmorum and F. pseudograminearum.</title>
        <authorList>
            <person name="Yuan Z."/>
        </authorList>
    </citation>
    <scope>NUCLEOTIDE SEQUENCE</scope>
    <source>
        <strain evidence="2">Class2-1B</strain>
    </source>
</reference>
<protein>
    <submittedName>
        <fullName evidence="2">Uncharacterized protein</fullName>
    </submittedName>
</protein>
<feature type="region of interest" description="Disordered" evidence="1">
    <location>
        <begin position="1"/>
        <end position="20"/>
    </location>
</feature>
<dbReference type="Proteomes" id="UP000663297">
    <property type="component" value="Chromosome 3"/>
</dbReference>